<keyword evidence="3" id="KW-1185">Reference proteome</keyword>
<dbReference type="PANTHER" id="PTHR38011">
    <property type="entry name" value="DIHYDROFOLATE REDUCTASE FAMILY PROTEIN (AFU_ORTHOLOGUE AFUA_8G06820)"/>
    <property type="match status" value="1"/>
</dbReference>
<dbReference type="InterPro" id="IPR024072">
    <property type="entry name" value="DHFR-like_dom_sf"/>
</dbReference>
<accession>S0FUZ9</accession>
<evidence type="ECO:0000313" key="2">
    <source>
        <dbReference type="EMBL" id="EMS74126.1"/>
    </source>
</evidence>
<proteinExistence type="predicted"/>
<dbReference type="Gene3D" id="3.40.430.10">
    <property type="entry name" value="Dihydrofolate Reductase, subunit A"/>
    <property type="match status" value="1"/>
</dbReference>
<dbReference type="GO" id="GO:0008703">
    <property type="term" value="F:5-amino-6-(5-phosphoribosylamino)uracil reductase activity"/>
    <property type="evidence" value="ECO:0007669"/>
    <property type="project" value="InterPro"/>
</dbReference>
<name>S0FUZ9_RUMCE</name>
<gene>
    <name evidence="2" type="ORF">CTER_2909</name>
</gene>
<organism evidence="2 3">
    <name type="scientific">Ruminiclostridium cellobioparum subsp. termitidis CT1112</name>
    <dbReference type="NCBI Taxonomy" id="1195236"/>
    <lineage>
        <taxon>Bacteria</taxon>
        <taxon>Bacillati</taxon>
        <taxon>Bacillota</taxon>
        <taxon>Clostridia</taxon>
        <taxon>Eubacteriales</taxon>
        <taxon>Oscillospiraceae</taxon>
        <taxon>Ruminiclostridium</taxon>
    </lineage>
</organism>
<evidence type="ECO:0000259" key="1">
    <source>
        <dbReference type="Pfam" id="PF01872"/>
    </source>
</evidence>
<sequence>MTNRKLILYIATSLDGFIADESESLEWLLKTEGEGDNGYGGFYETIDTVLLGRRTYDWIMKHENGNFPYKDKKCYVFSKSLKGKNDYVEFMNEDIPAFVKKLKGQEGGDIWIVGGGELLSYFIKERLVDRFIVTFAPALIGRGIPLFKENDIEMDLELKSVRRFNQFAELQYDYKGAPVL</sequence>
<dbReference type="EMBL" id="AORV01000005">
    <property type="protein sequence ID" value="EMS74126.1"/>
    <property type="molecule type" value="Genomic_DNA"/>
</dbReference>
<evidence type="ECO:0000313" key="3">
    <source>
        <dbReference type="Proteomes" id="UP000014155"/>
    </source>
</evidence>
<dbReference type="Pfam" id="PF01872">
    <property type="entry name" value="RibD_C"/>
    <property type="match status" value="1"/>
</dbReference>
<dbReference type="SUPFAM" id="SSF53597">
    <property type="entry name" value="Dihydrofolate reductase-like"/>
    <property type="match status" value="1"/>
</dbReference>
<protein>
    <submittedName>
        <fullName evidence="2">Dihydrofolate reductase</fullName>
    </submittedName>
</protein>
<dbReference type="AlphaFoldDB" id="S0FUZ9"/>
<comment type="caution">
    <text evidence="2">The sequence shown here is derived from an EMBL/GenBank/DDBJ whole genome shotgun (WGS) entry which is preliminary data.</text>
</comment>
<dbReference type="InterPro" id="IPR050765">
    <property type="entry name" value="Riboflavin_Biosynth_HTPR"/>
</dbReference>
<dbReference type="eggNOG" id="COG0262">
    <property type="taxonomic scope" value="Bacteria"/>
</dbReference>
<dbReference type="InterPro" id="IPR002734">
    <property type="entry name" value="RibDG_C"/>
</dbReference>
<dbReference type="PANTHER" id="PTHR38011:SF11">
    <property type="entry name" value="2,5-DIAMINO-6-RIBOSYLAMINO-4(3H)-PYRIMIDINONE 5'-PHOSPHATE REDUCTASE"/>
    <property type="match status" value="1"/>
</dbReference>
<dbReference type="RefSeq" id="WP_004622933.1">
    <property type="nucleotide sequence ID" value="NZ_AORV01000005.1"/>
</dbReference>
<dbReference type="Proteomes" id="UP000014155">
    <property type="component" value="Unassembled WGS sequence"/>
</dbReference>
<dbReference type="STRING" id="1195236.CTER_2909"/>
<feature type="domain" description="Bacterial bifunctional deaminase-reductase C-terminal" evidence="1">
    <location>
        <begin position="4"/>
        <end position="165"/>
    </location>
</feature>
<reference evidence="2 3" key="1">
    <citation type="journal article" date="2013" name="Genome Announc.">
        <title>Draft Genome Sequence of the Cellulolytic, Mesophilic, Anaerobic Bacterium Clostridium termitidis Strain CT1112 (DSM 5398).</title>
        <authorList>
            <person name="Lal S."/>
            <person name="Ramachandran U."/>
            <person name="Zhang X."/>
            <person name="Munir R."/>
            <person name="Sparling R."/>
            <person name="Levin D.B."/>
        </authorList>
    </citation>
    <scope>NUCLEOTIDE SEQUENCE [LARGE SCALE GENOMIC DNA]</scope>
    <source>
        <strain evidence="2 3">CT1112</strain>
    </source>
</reference>
<dbReference type="GO" id="GO:0009231">
    <property type="term" value="P:riboflavin biosynthetic process"/>
    <property type="evidence" value="ECO:0007669"/>
    <property type="project" value="InterPro"/>
</dbReference>
<dbReference type="PATRIC" id="fig|1195236.3.peg.152"/>